<proteinExistence type="predicted"/>
<dbReference type="GeneID" id="9379597"/>
<evidence type="ECO:0000313" key="3">
    <source>
        <dbReference type="Proteomes" id="UP000001861"/>
    </source>
</evidence>
<protein>
    <submittedName>
        <fullName evidence="2">Uncharacterized protein</fullName>
    </submittedName>
</protein>
<dbReference type="EMBL" id="AACS02000006">
    <property type="protein sequence ID" value="EFI27549.1"/>
    <property type="molecule type" value="Genomic_DNA"/>
</dbReference>
<feature type="compositionally biased region" description="Basic and acidic residues" evidence="1">
    <location>
        <begin position="145"/>
        <end position="162"/>
    </location>
</feature>
<comment type="caution">
    <text evidence="2">The sequence shown here is derived from an EMBL/GenBank/DDBJ whole genome shotgun (WGS) entry which is preliminary data.</text>
</comment>
<dbReference type="AlphaFoldDB" id="D6RN73"/>
<organism evidence="2 3">
    <name type="scientific">Coprinopsis cinerea (strain Okayama-7 / 130 / ATCC MYA-4618 / FGSC 9003)</name>
    <name type="common">Inky cap fungus</name>
    <name type="synonym">Hormographiella aspergillata</name>
    <dbReference type="NCBI Taxonomy" id="240176"/>
    <lineage>
        <taxon>Eukaryota</taxon>
        <taxon>Fungi</taxon>
        <taxon>Dikarya</taxon>
        <taxon>Basidiomycota</taxon>
        <taxon>Agaricomycotina</taxon>
        <taxon>Agaricomycetes</taxon>
        <taxon>Agaricomycetidae</taxon>
        <taxon>Agaricales</taxon>
        <taxon>Agaricineae</taxon>
        <taxon>Psathyrellaceae</taxon>
        <taxon>Coprinopsis</taxon>
    </lineage>
</organism>
<dbReference type="RefSeq" id="XP_002911043.1">
    <property type="nucleotide sequence ID" value="XM_002910997.1"/>
</dbReference>
<accession>D6RN73</accession>
<dbReference type="Proteomes" id="UP000001861">
    <property type="component" value="Unassembled WGS sequence"/>
</dbReference>
<dbReference type="KEGG" id="cci:CC1G_15586"/>
<evidence type="ECO:0000256" key="1">
    <source>
        <dbReference type="SAM" id="MobiDB-lite"/>
    </source>
</evidence>
<name>D6RN73_COPC7</name>
<keyword evidence="3" id="KW-1185">Reference proteome</keyword>
<feature type="region of interest" description="Disordered" evidence="1">
    <location>
        <begin position="114"/>
        <end position="177"/>
    </location>
</feature>
<sequence>MRGIRSWNAVLGLFEYSEYLFCGGVSRRVGDVYLFWRVRAQSLGEGTRGYLESKMQVVYVAAGNDESSESKTSCMVPDVPRRCGYHCVTMEGCGRVWKVERIRNVSSVKSICPPRKRKKGGIGINGKRETTKEDKHCTTKRCTKRERGMEGMGKSKRDEGRAKSNVQRRKSKIEGERRARGSYCTRWKELKEQLGGVESTERRALFAERVPIRSLWGGGEGTDKTMSMTNNHPLPKPLREIEFTENV</sequence>
<dbReference type="VEuPathDB" id="FungiDB:CC1G_15586"/>
<reference evidence="2 3" key="1">
    <citation type="journal article" date="2010" name="Proc. Natl. Acad. Sci. U.S.A.">
        <title>Insights into evolution of multicellular fungi from the assembled chromosomes of the mushroom Coprinopsis cinerea (Coprinus cinereus).</title>
        <authorList>
            <person name="Stajich J.E."/>
            <person name="Wilke S.K."/>
            <person name="Ahren D."/>
            <person name="Au C.H."/>
            <person name="Birren B.W."/>
            <person name="Borodovsky M."/>
            <person name="Burns C."/>
            <person name="Canback B."/>
            <person name="Casselton L.A."/>
            <person name="Cheng C.K."/>
            <person name="Deng J."/>
            <person name="Dietrich F.S."/>
            <person name="Fargo D.C."/>
            <person name="Farman M.L."/>
            <person name="Gathman A.C."/>
            <person name="Goldberg J."/>
            <person name="Guigo R."/>
            <person name="Hoegger P.J."/>
            <person name="Hooker J.B."/>
            <person name="Huggins A."/>
            <person name="James T.Y."/>
            <person name="Kamada T."/>
            <person name="Kilaru S."/>
            <person name="Kodira C."/>
            <person name="Kues U."/>
            <person name="Kupfer D."/>
            <person name="Kwan H.S."/>
            <person name="Lomsadze A."/>
            <person name="Li W."/>
            <person name="Lilly W.W."/>
            <person name="Ma L.J."/>
            <person name="Mackey A.J."/>
            <person name="Manning G."/>
            <person name="Martin F."/>
            <person name="Muraguchi H."/>
            <person name="Natvig D.O."/>
            <person name="Palmerini H."/>
            <person name="Ramesh M.A."/>
            <person name="Rehmeyer C.J."/>
            <person name="Roe B.A."/>
            <person name="Shenoy N."/>
            <person name="Stanke M."/>
            <person name="Ter-Hovhannisyan V."/>
            <person name="Tunlid A."/>
            <person name="Velagapudi R."/>
            <person name="Vision T.J."/>
            <person name="Zeng Q."/>
            <person name="Zolan M.E."/>
            <person name="Pukkila P.J."/>
        </authorList>
    </citation>
    <scope>NUCLEOTIDE SEQUENCE [LARGE SCALE GENOMIC DNA]</scope>
    <source>
        <strain evidence="3">Okayama-7 / 130 / ATCC MYA-4618 / FGSC 9003</strain>
    </source>
</reference>
<feature type="compositionally biased region" description="Basic and acidic residues" evidence="1">
    <location>
        <begin position="126"/>
        <end position="137"/>
    </location>
</feature>
<dbReference type="HOGENOM" id="CLU_1124469_0_0_1"/>
<dbReference type="InParanoid" id="D6RN73"/>
<evidence type="ECO:0000313" key="2">
    <source>
        <dbReference type="EMBL" id="EFI27549.1"/>
    </source>
</evidence>
<feature type="region of interest" description="Disordered" evidence="1">
    <location>
        <begin position="217"/>
        <end position="236"/>
    </location>
</feature>
<gene>
    <name evidence="2" type="ORF">CC1G_15586</name>
</gene>